<name>A0A174H1N7_9FIRM</name>
<gene>
    <name evidence="1" type="ORF">ERS852478_03512</name>
</gene>
<proteinExistence type="predicted"/>
<evidence type="ECO:0000313" key="1">
    <source>
        <dbReference type="EMBL" id="CUO66705.1"/>
    </source>
</evidence>
<protein>
    <submittedName>
        <fullName evidence="1">Uncharacterized protein</fullName>
    </submittedName>
</protein>
<dbReference type="RefSeq" id="WP_167343400.1">
    <property type="nucleotide sequence ID" value="NZ_CYZN01000036.1"/>
</dbReference>
<dbReference type="AlphaFoldDB" id="A0A174H1N7"/>
<dbReference type="EMBL" id="CYZN01000036">
    <property type="protein sequence ID" value="CUO66705.1"/>
    <property type="molecule type" value="Genomic_DNA"/>
</dbReference>
<dbReference type="Proteomes" id="UP000095431">
    <property type="component" value="Unassembled WGS sequence"/>
</dbReference>
<organism evidence="1 2">
    <name type="scientific">Blautia wexlerae</name>
    <dbReference type="NCBI Taxonomy" id="418240"/>
    <lineage>
        <taxon>Bacteria</taxon>
        <taxon>Bacillati</taxon>
        <taxon>Bacillota</taxon>
        <taxon>Clostridia</taxon>
        <taxon>Lachnospirales</taxon>
        <taxon>Lachnospiraceae</taxon>
        <taxon>Blautia</taxon>
    </lineage>
</organism>
<accession>A0A174H1N7</accession>
<sequence>MIKISEILEIGSNKKYIDNLIKECKKENIIPFIGAGMSVPIYELWGDFFNRCV</sequence>
<evidence type="ECO:0000313" key="2">
    <source>
        <dbReference type="Proteomes" id="UP000095431"/>
    </source>
</evidence>
<reference evidence="1 2" key="1">
    <citation type="submission" date="2015-09" db="EMBL/GenBank/DDBJ databases">
        <authorList>
            <consortium name="Pathogen Informatics"/>
        </authorList>
    </citation>
    <scope>NUCLEOTIDE SEQUENCE [LARGE SCALE GENOMIC DNA]</scope>
    <source>
        <strain evidence="1 2">2789STDY5834863</strain>
    </source>
</reference>